<dbReference type="PANTHER" id="PTHR36978">
    <property type="entry name" value="P-LOOP CONTAINING NUCLEOTIDE TRIPHOSPHATE HYDROLASE"/>
    <property type="match status" value="1"/>
</dbReference>
<reference evidence="2 3" key="1">
    <citation type="journal article" date="2016" name="Genome Biol. Evol.">
        <title>Divergent and convergent evolution of fungal pathogenicity.</title>
        <authorList>
            <person name="Shang Y."/>
            <person name="Xiao G."/>
            <person name="Zheng P."/>
            <person name="Cen K."/>
            <person name="Zhan S."/>
            <person name="Wang C."/>
        </authorList>
    </citation>
    <scope>NUCLEOTIDE SEQUENCE [LARGE SCALE GENOMIC DNA]</scope>
    <source>
        <strain evidence="2 3">RCEF 264</strain>
    </source>
</reference>
<organism evidence="2 3">
    <name type="scientific">Niveomyces insectorum RCEF 264</name>
    <dbReference type="NCBI Taxonomy" id="1081102"/>
    <lineage>
        <taxon>Eukaryota</taxon>
        <taxon>Fungi</taxon>
        <taxon>Dikarya</taxon>
        <taxon>Ascomycota</taxon>
        <taxon>Pezizomycotina</taxon>
        <taxon>Sordariomycetes</taxon>
        <taxon>Hypocreomycetidae</taxon>
        <taxon>Hypocreales</taxon>
        <taxon>Cordycipitaceae</taxon>
        <taxon>Niveomyces</taxon>
    </lineage>
</organism>
<name>A0A167XS87_9HYPO</name>
<sequence length="266" mass="30505">MEVICVGLPRSGTESLQQALLMLGYDYTYHGWDIVFENPVYSPGWVALARRKWYSRCSNGDGAGDDEKPSIMAADFDALLGHAVAVTDAAASCFATEMIAAYPDAKVVLNVRRDSAAWHRSVQKTLVRANRSWAFYLGSFFNRECFWAWHVYERFLWPLLFRAPDGRMAEAIRRNGKLVYREHCNMIRGMVPKDRLLEWDISDGWEPLCKFLGKPVPNEEFPHANAVEGGWKAREEQCNRRWLQQAFANIILCVVMILGFLLYRAL</sequence>
<feature type="transmembrane region" description="Helical" evidence="1">
    <location>
        <begin position="242"/>
        <end position="263"/>
    </location>
</feature>
<gene>
    <name evidence="2" type="ORF">SPI_02111</name>
</gene>
<dbReference type="STRING" id="1081102.A0A167XS87"/>
<keyword evidence="3" id="KW-1185">Reference proteome</keyword>
<keyword evidence="1" id="KW-1133">Transmembrane helix</keyword>
<protein>
    <recommendedName>
        <fullName evidence="4">NAD dependent epimerase/dehydratase</fullName>
    </recommendedName>
</protein>
<evidence type="ECO:0000313" key="3">
    <source>
        <dbReference type="Proteomes" id="UP000076874"/>
    </source>
</evidence>
<dbReference type="Pfam" id="PF17784">
    <property type="entry name" value="Sulfotransfer_4"/>
    <property type="match status" value="1"/>
</dbReference>
<dbReference type="EMBL" id="AZHD01000003">
    <property type="protein sequence ID" value="OAA65324.1"/>
    <property type="molecule type" value="Genomic_DNA"/>
</dbReference>
<dbReference type="PANTHER" id="PTHR36978:SF8">
    <property type="entry name" value="NAD DEPENDENT EPIMERASE_DEHYDRATASE"/>
    <property type="match status" value="1"/>
</dbReference>
<dbReference type="InterPro" id="IPR027417">
    <property type="entry name" value="P-loop_NTPase"/>
</dbReference>
<comment type="caution">
    <text evidence="2">The sequence shown here is derived from an EMBL/GenBank/DDBJ whole genome shotgun (WGS) entry which is preliminary data.</text>
</comment>
<dbReference type="SUPFAM" id="SSF52540">
    <property type="entry name" value="P-loop containing nucleoside triphosphate hydrolases"/>
    <property type="match status" value="1"/>
</dbReference>
<dbReference type="Proteomes" id="UP000076874">
    <property type="component" value="Unassembled WGS sequence"/>
</dbReference>
<evidence type="ECO:0000256" key="1">
    <source>
        <dbReference type="SAM" id="Phobius"/>
    </source>
</evidence>
<evidence type="ECO:0000313" key="2">
    <source>
        <dbReference type="EMBL" id="OAA65324.1"/>
    </source>
</evidence>
<dbReference type="Gene3D" id="3.40.50.300">
    <property type="entry name" value="P-loop containing nucleotide triphosphate hydrolases"/>
    <property type="match status" value="1"/>
</dbReference>
<accession>A0A167XS87</accession>
<evidence type="ECO:0008006" key="4">
    <source>
        <dbReference type="Google" id="ProtNLM"/>
    </source>
</evidence>
<keyword evidence="1" id="KW-0812">Transmembrane</keyword>
<dbReference type="InterPro" id="IPR040632">
    <property type="entry name" value="Sulfotransfer_4"/>
</dbReference>
<proteinExistence type="predicted"/>
<keyword evidence="1" id="KW-0472">Membrane</keyword>
<dbReference type="OrthoDB" id="408152at2759"/>
<dbReference type="AlphaFoldDB" id="A0A167XS87"/>